<keyword evidence="2" id="KW-0597">Phosphoprotein</keyword>
<dbReference type="SUPFAM" id="SSF47336">
    <property type="entry name" value="ACP-like"/>
    <property type="match status" value="1"/>
</dbReference>
<protein>
    <recommendedName>
        <fullName evidence="4">Carrier domain-containing protein</fullName>
    </recommendedName>
</protein>
<dbReference type="SMART" id="SM00823">
    <property type="entry name" value="PKS_PP"/>
    <property type="match status" value="1"/>
</dbReference>
<dbReference type="InterPro" id="IPR009081">
    <property type="entry name" value="PP-bd_ACP"/>
</dbReference>
<dbReference type="PROSITE" id="PS50075">
    <property type="entry name" value="CARRIER"/>
    <property type="match status" value="1"/>
</dbReference>
<organism evidence="5 6">
    <name type="scientific">Virgisporangium aurantiacum</name>
    <dbReference type="NCBI Taxonomy" id="175570"/>
    <lineage>
        <taxon>Bacteria</taxon>
        <taxon>Bacillati</taxon>
        <taxon>Actinomycetota</taxon>
        <taxon>Actinomycetes</taxon>
        <taxon>Micromonosporales</taxon>
        <taxon>Micromonosporaceae</taxon>
        <taxon>Virgisporangium</taxon>
    </lineage>
</organism>
<gene>
    <name evidence="5" type="ORF">Vau01_038810</name>
</gene>
<dbReference type="Pfam" id="PF00550">
    <property type="entry name" value="PP-binding"/>
    <property type="match status" value="1"/>
</dbReference>
<dbReference type="RefSeq" id="WP_203994596.1">
    <property type="nucleotide sequence ID" value="NZ_BOPG01000024.1"/>
</dbReference>
<comment type="caution">
    <text evidence="5">The sequence shown here is derived from an EMBL/GenBank/DDBJ whole genome shotgun (WGS) entry which is preliminary data.</text>
</comment>
<feature type="compositionally biased region" description="Basic and acidic residues" evidence="3">
    <location>
        <begin position="77"/>
        <end position="92"/>
    </location>
</feature>
<dbReference type="EMBL" id="BOPG01000024">
    <property type="protein sequence ID" value="GIJ56365.1"/>
    <property type="molecule type" value="Genomic_DNA"/>
</dbReference>
<proteinExistence type="predicted"/>
<evidence type="ECO:0000313" key="6">
    <source>
        <dbReference type="Proteomes" id="UP000612585"/>
    </source>
</evidence>
<dbReference type="InterPro" id="IPR036736">
    <property type="entry name" value="ACP-like_sf"/>
</dbReference>
<evidence type="ECO:0000259" key="4">
    <source>
        <dbReference type="PROSITE" id="PS50075"/>
    </source>
</evidence>
<evidence type="ECO:0000313" key="5">
    <source>
        <dbReference type="EMBL" id="GIJ56365.1"/>
    </source>
</evidence>
<name>A0A8J4DZ58_9ACTN</name>
<feature type="compositionally biased region" description="Low complexity" evidence="3">
    <location>
        <begin position="117"/>
        <end position="151"/>
    </location>
</feature>
<keyword evidence="6" id="KW-1185">Reference proteome</keyword>
<feature type="compositionally biased region" description="Basic and acidic residues" evidence="3">
    <location>
        <begin position="153"/>
        <end position="165"/>
    </location>
</feature>
<dbReference type="InterPro" id="IPR020806">
    <property type="entry name" value="PKS_PP-bd"/>
</dbReference>
<dbReference type="AlphaFoldDB" id="A0A8J4DZ58"/>
<evidence type="ECO:0000256" key="2">
    <source>
        <dbReference type="ARBA" id="ARBA00022553"/>
    </source>
</evidence>
<evidence type="ECO:0000256" key="3">
    <source>
        <dbReference type="SAM" id="MobiDB-lite"/>
    </source>
</evidence>
<dbReference type="Gene3D" id="1.10.1200.10">
    <property type="entry name" value="ACP-like"/>
    <property type="match status" value="1"/>
</dbReference>
<evidence type="ECO:0000256" key="1">
    <source>
        <dbReference type="ARBA" id="ARBA00022450"/>
    </source>
</evidence>
<sequence>MHNDDEVLRQLDALVREIVGHPVDPDENYFTAGLDSLAVTKLHTLLTRRLGVTLPVMALFRRPTLRATATAVVARRAADEATRSGKTIDDAHPAAAEPQDPVPGAGATTPVRRAAREAGAPAAREAGAPAALGTPGAPGAPGAHGAAGRAALSRREIRERIRRDSAPGGGTR</sequence>
<dbReference type="GO" id="GO:0031177">
    <property type="term" value="F:phosphopantetheine binding"/>
    <property type="evidence" value="ECO:0007669"/>
    <property type="project" value="InterPro"/>
</dbReference>
<feature type="region of interest" description="Disordered" evidence="3">
    <location>
        <begin position="77"/>
        <end position="172"/>
    </location>
</feature>
<reference evidence="5" key="1">
    <citation type="submission" date="2021-01" db="EMBL/GenBank/DDBJ databases">
        <title>Whole genome shotgun sequence of Virgisporangium aurantiacum NBRC 16421.</title>
        <authorList>
            <person name="Komaki H."/>
            <person name="Tamura T."/>
        </authorList>
    </citation>
    <scope>NUCLEOTIDE SEQUENCE</scope>
    <source>
        <strain evidence="5">NBRC 16421</strain>
    </source>
</reference>
<accession>A0A8J4DZ58</accession>
<feature type="domain" description="Carrier" evidence="4">
    <location>
        <begin position="2"/>
        <end position="76"/>
    </location>
</feature>
<keyword evidence="1" id="KW-0596">Phosphopantetheine</keyword>
<dbReference type="Proteomes" id="UP000612585">
    <property type="component" value="Unassembled WGS sequence"/>
</dbReference>